<dbReference type="Pfam" id="PF00085">
    <property type="entry name" value="Thioredoxin"/>
    <property type="match status" value="1"/>
</dbReference>
<name>A0ABW5RA14_9BACL</name>
<organism evidence="2 3">
    <name type="scientific">Marinicrinis sediminis</name>
    <dbReference type="NCBI Taxonomy" id="1652465"/>
    <lineage>
        <taxon>Bacteria</taxon>
        <taxon>Bacillati</taxon>
        <taxon>Bacillota</taxon>
        <taxon>Bacilli</taxon>
        <taxon>Bacillales</taxon>
        <taxon>Paenibacillaceae</taxon>
    </lineage>
</organism>
<dbReference type="InterPro" id="IPR013766">
    <property type="entry name" value="Thioredoxin_domain"/>
</dbReference>
<dbReference type="PROSITE" id="PS51352">
    <property type="entry name" value="THIOREDOXIN_2"/>
    <property type="match status" value="1"/>
</dbReference>
<keyword evidence="3" id="KW-1185">Reference proteome</keyword>
<dbReference type="EMBL" id="JBHUMM010000016">
    <property type="protein sequence ID" value="MFD2671838.1"/>
    <property type="molecule type" value="Genomic_DNA"/>
</dbReference>
<evidence type="ECO:0000313" key="3">
    <source>
        <dbReference type="Proteomes" id="UP001597497"/>
    </source>
</evidence>
<dbReference type="Gene3D" id="3.40.30.10">
    <property type="entry name" value="Glutaredoxin"/>
    <property type="match status" value="1"/>
</dbReference>
<evidence type="ECO:0000313" key="2">
    <source>
        <dbReference type="EMBL" id="MFD2671838.1"/>
    </source>
</evidence>
<evidence type="ECO:0000259" key="1">
    <source>
        <dbReference type="PROSITE" id="PS51352"/>
    </source>
</evidence>
<dbReference type="InterPro" id="IPR036249">
    <property type="entry name" value="Thioredoxin-like_sf"/>
</dbReference>
<proteinExistence type="predicted"/>
<reference evidence="3" key="1">
    <citation type="journal article" date="2019" name="Int. J. Syst. Evol. Microbiol.">
        <title>The Global Catalogue of Microorganisms (GCM) 10K type strain sequencing project: providing services to taxonomists for standard genome sequencing and annotation.</title>
        <authorList>
            <consortium name="The Broad Institute Genomics Platform"/>
            <consortium name="The Broad Institute Genome Sequencing Center for Infectious Disease"/>
            <person name="Wu L."/>
            <person name="Ma J."/>
        </authorList>
    </citation>
    <scope>NUCLEOTIDE SEQUENCE [LARGE SCALE GENOMIC DNA]</scope>
    <source>
        <strain evidence="3">KCTC 33676</strain>
    </source>
</reference>
<protein>
    <submittedName>
        <fullName evidence="2">Thioredoxin family protein</fullName>
    </submittedName>
</protein>
<comment type="caution">
    <text evidence="2">The sequence shown here is derived from an EMBL/GenBank/DDBJ whole genome shotgun (WGS) entry which is preliminary data.</text>
</comment>
<sequence>MKKLLLYLGIIVVIFAGIFALDQYQDSKTNAAAEEKAQELYKTSPDKLSEETKKQLDDENYQNIIIPAEFEQKLADKEPMLVYFFSPTCHYCQKTTPTVMELSEEIGVEVLQYNVLEYRDPWDKYIQGTPTMIYFEDGQPSDLKINYGLSGDKEMDPLVVDAYEKYFNEVKNRQSTE</sequence>
<feature type="domain" description="Thioredoxin" evidence="1">
    <location>
        <begin position="42"/>
        <end position="168"/>
    </location>
</feature>
<dbReference type="Proteomes" id="UP001597497">
    <property type="component" value="Unassembled WGS sequence"/>
</dbReference>
<dbReference type="CDD" id="cd02947">
    <property type="entry name" value="TRX_family"/>
    <property type="match status" value="1"/>
</dbReference>
<accession>A0ABW5RA14</accession>
<gene>
    <name evidence="2" type="ORF">ACFSUC_09480</name>
</gene>
<dbReference type="SUPFAM" id="SSF52833">
    <property type="entry name" value="Thioredoxin-like"/>
    <property type="match status" value="1"/>
</dbReference>
<dbReference type="RefSeq" id="WP_379929313.1">
    <property type="nucleotide sequence ID" value="NZ_JBHUMM010000016.1"/>
</dbReference>